<evidence type="ECO:0000313" key="2">
    <source>
        <dbReference type="Proteomes" id="UP000270094"/>
    </source>
</evidence>
<accession>A0A3P7LD93</accession>
<dbReference type="EMBL" id="UYYB01109225">
    <property type="protein sequence ID" value="VDM80615.1"/>
    <property type="molecule type" value="Genomic_DNA"/>
</dbReference>
<proteinExistence type="predicted"/>
<dbReference type="OrthoDB" id="360653at2759"/>
<dbReference type="AlphaFoldDB" id="A0A3P7LD93"/>
<sequence>MELLVTPLSWPGLTPQMLNIIRKALLNLLTLADEQIYRAALEYEEIQVIKGQSAS</sequence>
<name>A0A3P7LD93_STRVU</name>
<gene>
    <name evidence="1" type="ORF">SVUK_LOCUS15613</name>
</gene>
<dbReference type="Proteomes" id="UP000270094">
    <property type="component" value="Unassembled WGS sequence"/>
</dbReference>
<evidence type="ECO:0000313" key="1">
    <source>
        <dbReference type="EMBL" id="VDM80615.1"/>
    </source>
</evidence>
<reference evidence="1 2" key="1">
    <citation type="submission" date="2018-11" db="EMBL/GenBank/DDBJ databases">
        <authorList>
            <consortium name="Pathogen Informatics"/>
        </authorList>
    </citation>
    <scope>NUCLEOTIDE SEQUENCE [LARGE SCALE GENOMIC DNA]</scope>
</reference>
<keyword evidence="2" id="KW-1185">Reference proteome</keyword>
<organism evidence="1 2">
    <name type="scientific">Strongylus vulgaris</name>
    <name type="common">Blood worm</name>
    <dbReference type="NCBI Taxonomy" id="40348"/>
    <lineage>
        <taxon>Eukaryota</taxon>
        <taxon>Metazoa</taxon>
        <taxon>Ecdysozoa</taxon>
        <taxon>Nematoda</taxon>
        <taxon>Chromadorea</taxon>
        <taxon>Rhabditida</taxon>
        <taxon>Rhabditina</taxon>
        <taxon>Rhabditomorpha</taxon>
        <taxon>Strongyloidea</taxon>
        <taxon>Strongylidae</taxon>
        <taxon>Strongylus</taxon>
    </lineage>
</organism>
<protein>
    <submittedName>
        <fullName evidence="1">Uncharacterized protein</fullName>
    </submittedName>
</protein>